<proteinExistence type="predicted"/>
<name>A0AA88GLG7_NAELO</name>
<organism evidence="1 2">
    <name type="scientific">Naegleria lovaniensis</name>
    <name type="common">Amoeba</name>
    <dbReference type="NCBI Taxonomy" id="51637"/>
    <lineage>
        <taxon>Eukaryota</taxon>
        <taxon>Discoba</taxon>
        <taxon>Heterolobosea</taxon>
        <taxon>Tetramitia</taxon>
        <taxon>Eutetramitia</taxon>
        <taxon>Vahlkampfiidae</taxon>
        <taxon>Naegleria</taxon>
    </lineage>
</organism>
<dbReference type="EMBL" id="PYSW02000021">
    <property type="protein sequence ID" value="KAG2383176.1"/>
    <property type="molecule type" value="Genomic_DNA"/>
</dbReference>
<gene>
    <name evidence="1" type="ORF">C9374_004513</name>
</gene>
<protein>
    <submittedName>
        <fullName evidence="1">Uncharacterized protein</fullName>
    </submittedName>
</protein>
<evidence type="ECO:0000313" key="2">
    <source>
        <dbReference type="Proteomes" id="UP000816034"/>
    </source>
</evidence>
<dbReference type="RefSeq" id="XP_044548855.1">
    <property type="nucleotide sequence ID" value="XM_044694161.1"/>
</dbReference>
<comment type="caution">
    <text evidence="1">The sequence shown here is derived from an EMBL/GenBank/DDBJ whole genome shotgun (WGS) entry which is preliminary data.</text>
</comment>
<sequence>MGNSLEHQSAMNNGWIKRRDEEIIEYYTPTLEPSNQATQSLACNVHTQGQKYKVTIRLEGTQTLFSFKLLSFWHGTTNLKVLELMSFNIVCMKDETFYDKLQSDDTMFSNQEYSDLITHSLEESNTKLKFIIRKSVRTAKRDETKFYVFGIKIELPDKTHGVVKLAFRHARRDKPTILYIAGFIVNTVVIIPNEQEETSTTTTSYASVQLASNDMIVVNPYIVDPHKTNTVIISMDDNGRAINTNDVDIKFNDNRNYLESVNPYAVTRDIQRNKILIVFDTPILHEFMSQLIVTLEVIVKHSHEHSTQIYKHPFFFKQSKQREKLIEKPLRRYNHEEVICLMYMYNFPDTNLFKDVIRRKLVSGAHLIQYLDNNCTNPEKYHFSTRFYEIIQKKLAFDEELKNREEQQLEQSLGEHRFKNRITEPAPLNKYTVDELTDREKWSTFTALTKLGFKKQKEIEASAQNMVIPERMLYILQRYFANQPEIFRDTKKQPFMHVQIVQYDSGPSFSHNKPPCVLIGPFKIGWFENALARIMIVENIKDETPISSRWKLCSTSEIMQVLESFSNVVCKYNAEKKFHQDLCNGTHFVNDLLTECKIPLQWRGFAEISQSNEEASHYNIGDLEIPIPIRDTLFQHQNELLCIHHDNDFKIRTSITSKMRQLSSKAESWKQYQFSMDDKEEERNFSTPERFVTYIMKPLMKQTKVYHGNGIEFLNLKVLLYHNNHSNYGMSLIVGPLRLDWTENSLILVRTQQDFGITTSMSIIELIDIVGFEETNQTLLSIAEIVCRYNTSNHFSESCNTFQFVRDVMIHLNLTSQFYSQIMAWINNTKTLTLTPKFKYLAKIINSIESITFHSYNALLELGTLMYSIGYLFTFDGKEDIGKLESMSAILDDQDEPQHDSKLTFYQKIQHAAYSKPFHPMGDVNVQALLLFLGGNKRLFQQSNVVCHSLFPQHGFRYESNVIVAQFDLWPLQQFARYCILNITLTYDKKPNERVLSYECTHMKDAPHVIEIRIIPPKSDVPVRAVSLDVACIRHENNDEMDNDCYNPTFQLTPAHLLVNIPCGSSLLGLNVYSDTTTNDINTASYDFEVKRYRNRMVVSLKNQSGNHTGNNFGERSRPKHFKIYCSTVDGECFVARVKTE</sequence>
<dbReference type="AlphaFoldDB" id="A0AA88GLG7"/>
<reference evidence="1 2" key="1">
    <citation type="journal article" date="2018" name="BMC Genomics">
        <title>The genome of Naegleria lovaniensis, the basis for a comparative approach to unravel pathogenicity factors of the human pathogenic amoeba N. fowleri.</title>
        <authorList>
            <person name="Liechti N."/>
            <person name="Schurch N."/>
            <person name="Bruggmann R."/>
            <person name="Wittwer M."/>
        </authorList>
    </citation>
    <scope>NUCLEOTIDE SEQUENCE [LARGE SCALE GENOMIC DNA]</scope>
    <source>
        <strain evidence="1 2">ATCC 30569</strain>
    </source>
</reference>
<accession>A0AA88GLG7</accession>
<evidence type="ECO:0000313" key="1">
    <source>
        <dbReference type="EMBL" id="KAG2383176.1"/>
    </source>
</evidence>
<dbReference type="Proteomes" id="UP000816034">
    <property type="component" value="Unassembled WGS sequence"/>
</dbReference>
<dbReference type="GeneID" id="68096968"/>
<keyword evidence="2" id="KW-1185">Reference proteome</keyword>